<evidence type="ECO:0000259" key="8">
    <source>
        <dbReference type="Pfam" id="PF08125"/>
    </source>
</evidence>
<dbReference type="SUPFAM" id="SSF48179">
    <property type="entry name" value="6-phosphogluconate dehydrogenase C-terminal domain-like"/>
    <property type="match status" value="1"/>
</dbReference>
<dbReference type="PANTHER" id="PTHR43362">
    <property type="entry name" value="MANNITOL DEHYDROGENASE DSF1-RELATED"/>
    <property type="match status" value="1"/>
</dbReference>
<dbReference type="GO" id="GO:0008926">
    <property type="term" value="F:mannitol-1-phosphate 5-dehydrogenase activity"/>
    <property type="evidence" value="ECO:0007669"/>
    <property type="project" value="UniProtKB-EC"/>
</dbReference>
<name>A0A6J4HXD6_9ACTN</name>
<dbReference type="InterPro" id="IPR050988">
    <property type="entry name" value="Mannitol_DH/Oxidoreductase"/>
</dbReference>
<dbReference type="PANTHER" id="PTHR43362:SF1">
    <property type="entry name" value="MANNITOL DEHYDROGENASE 2-RELATED"/>
    <property type="match status" value="1"/>
</dbReference>
<dbReference type="Pfam" id="PF08125">
    <property type="entry name" value="Mannitol_dh_C"/>
    <property type="match status" value="1"/>
</dbReference>
<dbReference type="GO" id="GO:0019594">
    <property type="term" value="P:mannitol metabolic process"/>
    <property type="evidence" value="ECO:0007669"/>
    <property type="project" value="InterPro"/>
</dbReference>
<protein>
    <recommendedName>
        <fullName evidence="3">Mannitol-1-phosphate 5-dehydrogenase</fullName>
        <ecNumber evidence="2">1.1.1.17</ecNumber>
    </recommendedName>
</protein>
<dbReference type="InterPro" id="IPR023027">
    <property type="entry name" value="Mannitol_DH_CS"/>
</dbReference>
<proteinExistence type="inferred from homology"/>
<evidence type="ECO:0000313" key="9">
    <source>
        <dbReference type="EMBL" id="CAA9236537.1"/>
    </source>
</evidence>
<organism evidence="9">
    <name type="scientific">uncultured Acidimicrobiales bacterium</name>
    <dbReference type="NCBI Taxonomy" id="310071"/>
    <lineage>
        <taxon>Bacteria</taxon>
        <taxon>Bacillati</taxon>
        <taxon>Actinomycetota</taxon>
        <taxon>Acidimicrobiia</taxon>
        <taxon>Acidimicrobiales</taxon>
        <taxon>environmental samples</taxon>
    </lineage>
</organism>
<gene>
    <name evidence="9" type="ORF">AVDCRST_MAG20-1508</name>
</gene>
<keyword evidence="4 9" id="KW-0560">Oxidoreductase</keyword>
<comment type="similarity">
    <text evidence="1">Belongs to the mannitol dehydrogenase family.</text>
</comment>
<evidence type="ECO:0000259" key="7">
    <source>
        <dbReference type="Pfam" id="PF01232"/>
    </source>
</evidence>
<feature type="domain" description="Mannitol dehydrogenase C-terminal" evidence="8">
    <location>
        <begin position="288"/>
        <end position="475"/>
    </location>
</feature>
<evidence type="ECO:0000256" key="1">
    <source>
        <dbReference type="ARBA" id="ARBA00006541"/>
    </source>
</evidence>
<dbReference type="EMBL" id="CADCSY010000066">
    <property type="protein sequence ID" value="CAA9236537.1"/>
    <property type="molecule type" value="Genomic_DNA"/>
</dbReference>
<dbReference type="PRINTS" id="PR00084">
    <property type="entry name" value="MTLDHDRGNASE"/>
</dbReference>
<dbReference type="InterPro" id="IPR013118">
    <property type="entry name" value="Mannitol_DH_C"/>
</dbReference>
<dbReference type="AlphaFoldDB" id="A0A6J4HXD6"/>
<evidence type="ECO:0000256" key="4">
    <source>
        <dbReference type="ARBA" id="ARBA00023002"/>
    </source>
</evidence>
<dbReference type="InterPro" id="IPR013328">
    <property type="entry name" value="6PGD_dom2"/>
</dbReference>
<dbReference type="InterPro" id="IPR008927">
    <property type="entry name" value="6-PGluconate_DH-like_C_sf"/>
</dbReference>
<evidence type="ECO:0000256" key="5">
    <source>
        <dbReference type="ARBA" id="ARBA00023027"/>
    </source>
</evidence>
<dbReference type="InterPro" id="IPR036291">
    <property type="entry name" value="NAD(P)-bd_dom_sf"/>
</dbReference>
<evidence type="ECO:0000256" key="3">
    <source>
        <dbReference type="ARBA" id="ARBA00016219"/>
    </source>
</evidence>
<dbReference type="Gene3D" id="1.10.1040.10">
    <property type="entry name" value="N-(1-d-carboxylethyl)-l-norvaline Dehydrogenase, domain 2"/>
    <property type="match status" value="1"/>
</dbReference>
<dbReference type="InterPro" id="IPR000669">
    <property type="entry name" value="Mannitol_DH"/>
</dbReference>
<dbReference type="Gene3D" id="3.40.50.720">
    <property type="entry name" value="NAD(P)-binding Rossmann-like Domain"/>
    <property type="match status" value="1"/>
</dbReference>
<keyword evidence="5" id="KW-0520">NAD</keyword>
<dbReference type="InterPro" id="IPR013131">
    <property type="entry name" value="Mannitol_DH_N"/>
</dbReference>
<sequence length="497" mass="54116">MNATLDLNDRTLPRLAACATVPTYDRGRLAPGVVHLSVGSFHRAHQAVYFEEIAQQGLDEGWGITGVGLRRREMKAALDAQDGLYTVVTRSARGDEARIVGVITSYLFAPEERAAVLDALADVRTRLVTLTITAAGYKVHPDTGEFLSEDDAVVEDLASPAEPGTALGLLVEALDRRRRAGLPPFTVLSCDNMADNGAIVGSSVAAFASLRDERLGRWIEENVAFPSSMVDRITPGTTDADREMVERTFGIRDRWPVMTEPFSQWVVEDRFGQGRPPLDEVGVQFVDDVRPYALTKTRLLNASHSALGYLGSLAGYERMDEVMADPVFAGYIEEMMTEEISPLLPSTGIDLATYGATLRRRFANPAVADRLSRLCRSGSTKVPAHLVSSLREALEANRPHALLTLAIAGWCRYLRAVDAHGRPFPLDDANGDRLRALAVADGGDPRRLLADEATFGSLGSCTQFVEAVERDLRQLEVMGPRAVIAARIADDEQLLAS</sequence>
<comment type="catalytic activity">
    <reaction evidence="6">
        <text>D-mannitol 1-phosphate + NAD(+) = beta-D-fructose 6-phosphate + NADH + H(+)</text>
        <dbReference type="Rhea" id="RHEA:19661"/>
        <dbReference type="ChEBI" id="CHEBI:15378"/>
        <dbReference type="ChEBI" id="CHEBI:57540"/>
        <dbReference type="ChEBI" id="CHEBI:57634"/>
        <dbReference type="ChEBI" id="CHEBI:57945"/>
        <dbReference type="ChEBI" id="CHEBI:61381"/>
        <dbReference type="EC" id="1.1.1.17"/>
    </reaction>
</comment>
<dbReference type="Pfam" id="PF01232">
    <property type="entry name" value="Mannitol_dh"/>
    <property type="match status" value="1"/>
</dbReference>
<reference evidence="9" key="1">
    <citation type="submission" date="2020-02" db="EMBL/GenBank/DDBJ databases">
        <authorList>
            <person name="Meier V. D."/>
        </authorList>
    </citation>
    <scope>NUCLEOTIDE SEQUENCE</scope>
    <source>
        <strain evidence="9">AVDCRST_MAG20</strain>
    </source>
</reference>
<evidence type="ECO:0000256" key="6">
    <source>
        <dbReference type="ARBA" id="ARBA00048615"/>
    </source>
</evidence>
<dbReference type="SUPFAM" id="SSF51735">
    <property type="entry name" value="NAD(P)-binding Rossmann-fold domains"/>
    <property type="match status" value="1"/>
</dbReference>
<evidence type="ECO:0000256" key="2">
    <source>
        <dbReference type="ARBA" id="ARBA00012939"/>
    </source>
</evidence>
<accession>A0A6J4HXD6</accession>
<feature type="domain" description="Mannitol dehydrogenase N-terminal" evidence="7">
    <location>
        <begin position="32"/>
        <end position="279"/>
    </location>
</feature>
<dbReference type="EC" id="1.1.1.17" evidence="2"/>
<dbReference type="PROSITE" id="PS00974">
    <property type="entry name" value="MANNITOL_DHGENASE"/>
    <property type="match status" value="1"/>
</dbReference>